<dbReference type="GO" id="GO:0051287">
    <property type="term" value="F:NAD binding"/>
    <property type="evidence" value="ECO:0007669"/>
    <property type="project" value="InterPro"/>
</dbReference>
<dbReference type="InterPro" id="IPR012131">
    <property type="entry name" value="Hstdl_DH"/>
</dbReference>
<feature type="binding site" evidence="11 15">
    <location>
        <position position="355"/>
    </location>
    <ligand>
        <name>Zn(2+)</name>
        <dbReference type="ChEBI" id="CHEBI:29105"/>
    </ligand>
</feature>
<dbReference type="FunFam" id="1.20.5.1300:FF:000002">
    <property type="entry name" value="Histidinol dehydrogenase, chloroplastic"/>
    <property type="match status" value="1"/>
</dbReference>
<dbReference type="UniPathway" id="UPA00031">
    <property type="reaction ID" value="UER00014"/>
</dbReference>
<evidence type="ECO:0000256" key="5">
    <source>
        <dbReference type="ARBA" id="ARBA00022723"/>
    </source>
</evidence>
<feature type="binding site" evidence="11 14">
    <location>
        <position position="254"/>
    </location>
    <ligand>
        <name>substrate</name>
    </ligand>
</feature>
<dbReference type="GO" id="GO:0004399">
    <property type="term" value="F:histidinol dehydrogenase activity"/>
    <property type="evidence" value="ECO:0007669"/>
    <property type="project" value="UniProtKB-UniRule"/>
</dbReference>
<evidence type="ECO:0000256" key="16">
    <source>
        <dbReference type="RuleBase" id="RU004175"/>
    </source>
</evidence>
<feature type="binding site" evidence="11 14">
    <location>
        <position position="414"/>
    </location>
    <ligand>
        <name>substrate</name>
    </ligand>
</feature>
<feature type="active site" description="Proton acceptor" evidence="11 13">
    <location>
        <position position="322"/>
    </location>
</feature>
<dbReference type="NCBIfam" id="TIGR00069">
    <property type="entry name" value="hisD"/>
    <property type="match status" value="1"/>
</dbReference>
<comment type="similarity">
    <text evidence="2 11 12 16">Belongs to the histidinol dehydrogenase family.</text>
</comment>
<evidence type="ECO:0000256" key="10">
    <source>
        <dbReference type="ARBA" id="ARBA00049489"/>
    </source>
</evidence>
<dbReference type="InterPro" id="IPR001692">
    <property type="entry name" value="Histidinol_DH_CS"/>
</dbReference>
<comment type="function">
    <text evidence="11">Catalyzes the sequential NAD-dependent oxidations of L-histidinol to L-histidinaldehyde and then to L-histidine.</text>
</comment>
<evidence type="ECO:0000313" key="17">
    <source>
        <dbReference type="EMBL" id="QIZ76750.1"/>
    </source>
</evidence>
<dbReference type="RefSeq" id="WP_168660011.1">
    <property type="nucleotide sequence ID" value="NZ_CP051180.1"/>
</dbReference>
<feature type="active site" description="Proton acceptor" evidence="11 13">
    <location>
        <position position="321"/>
    </location>
</feature>
<feature type="binding site" evidence="11 14">
    <location>
        <position position="322"/>
    </location>
    <ligand>
        <name>substrate</name>
    </ligand>
</feature>
<reference evidence="17 18" key="1">
    <citation type="submission" date="2020-04" db="EMBL/GenBank/DDBJ databases">
        <title>Ferrimonas sp. S7 isolated from sea water.</title>
        <authorList>
            <person name="Bae S.S."/>
            <person name="Baek K."/>
        </authorList>
    </citation>
    <scope>NUCLEOTIDE SEQUENCE [LARGE SCALE GENOMIC DNA]</scope>
    <source>
        <strain evidence="17 18">S7</strain>
    </source>
</reference>
<name>A0A6H1UDS9_9GAMM</name>
<dbReference type="PANTHER" id="PTHR21256:SF2">
    <property type="entry name" value="HISTIDINE BIOSYNTHESIS TRIFUNCTIONAL PROTEIN"/>
    <property type="match status" value="1"/>
</dbReference>
<accession>A0A6H1UDS9</accession>
<dbReference type="KEGG" id="fes:HER31_07615"/>
<organism evidence="17 18">
    <name type="scientific">Ferrimonas lipolytica</name>
    <dbReference type="NCBI Taxonomy" id="2724191"/>
    <lineage>
        <taxon>Bacteria</taxon>
        <taxon>Pseudomonadati</taxon>
        <taxon>Pseudomonadota</taxon>
        <taxon>Gammaproteobacteria</taxon>
        <taxon>Alteromonadales</taxon>
        <taxon>Ferrimonadaceae</taxon>
        <taxon>Ferrimonas</taxon>
    </lineage>
</organism>
<dbReference type="InterPro" id="IPR016161">
    <property type="entry name" value="Ald_DH/histidinol_DH"/>
</dbReference>
<evidence type="ECO:0000313" key="18">
    <source>
        <dbReference type="Proteomes" id="UP000501602"/>
    </source>
</evidence>
<feature type="binding site" evidence="11 14">
    <location>
        <position position="409"/>
    </location>
    <ligand>
        <name>substrate</name>
    </ligand>
</feature>
<dbReference type="FunFam" id="3.40.50.1980:FF:000001">
    <property type="entry name" value="Histidinol dehydrogenase"/>
    <property type="match status" value="1"/>
</dbReference>
<evidence type="ECO:0000256" key="7">
    <source>
        <dbReference type="ARBA" id="ARBA00023002"/>
    </source>
</evidence>
<dbReference type="Gene3D" id="3.40.50.1980">
    <property type="entry name" value="Nitrogenase molybdenum iron protein domain"/>
    <property type="match status" value="2"/>
</dbReference>
<dbReference type="HAMAP" id="MF_01024">
    <property type="entry name" value="HisD"/>
    <property type="match status" value="1"/>
</dbReference>
<dbReference type="PRINTS" id="PR00083">
    <property type="entry name" value="HOLDHDRGNASE"/>
</dbReference>
<evidence type="ECO:0000256" key="13">
    <source>
        <dbReference type="PIRSR" id="PIRSR000099-1"/>
    </source>
</evidence>
<protein>
    <recommendedName>
        <fullName evidence="3 11">Histidinol dehydrogenase</fullName>
        <shortName evidence="11">HDH</shortName>
        <ecNumber evidence="3 11">1.1.1.23</ecNumber>
    </recommendedName>
</protein>
<keyword evidence="6 11" id="KW-0862">Zinc</keyword>
<gene>
    <name evidence="11 17" type="primary">hisD</name>
    <name evidence="17" type="ORF">HER31_07615</name>
</gene>
<evidence type="ECO:0000256" key="15">
    <source>
        <dbReference type="PIRSR" id="PIRSR000099-4"/>
    </source>
</evidence>
<evidence type="ECO:0000256" key="1">
    <source>
        <dbReference type="ARBA" id="ARBA00004940"/>
    </source>
</evidence>
<keyword evidence="8 11" id="KW-0520">NAD</keyword>
<feature type="binding site" evidence="11 15">
    <location>
        <position position="257"/>
    </location>
    <ligand>
        <name>Zn(2+)</name>
        <dbReference type="ChEBI" id="CHEBI:29105"/>
    </ligand>
</feature>
<evidence type="ECO:0000256" key="8">
    <source>
        <dbReference type="ARBA" id="ARBA00023027"/>
    </source>
</evidence>
<feature type="binding site" evidence="11 14">
    <location>
        <position position="232"/>
    </location>
    <ligand>
        <name>substrate</name>
    </ligand>
</feature>
<dbReference type="GO" id="GO:0000105">
    <property type="term" value="P:L-histidine biosynthetic process"/>
    <property type="evidence" value="ECO:0007669"/>
    <property type="project" value="UniProtKB-UniRule"/>
</dbReference>
<dbReference type="EC" id="1.1.1.23" evidence="3 11"/>
<dbReference type="PIRSF" id="PIRSF000099">
    <property type="entry name" value="Histidinol_dh"/>
    <property type="match status" value="1"/>
</dbReference>
<comment type="pathway">
    <text evidence="1 11">Amino-acid biosynthesis; L-histidine biosynthesis; L-histidine from 5-phospho-alpha-D-ribose 1-diphosphate: step 9/9.</text>
</comment>
<sequence length="426" mass="44730">MQQLVWAQLNQRQQQQALARAECVSDASLVDAVADIVAQVKNNGDNALAALSAKFDGGLPSQWLFNADQFAAIGEQTELTLKQAIDVALDNIDCFHRAQQQQPLSLDVQAGIRCELRTEAIERVGLYVPGGTAPLISTVLMLAKPAQIAGCQQTVLVTPPPLHPAMAYAAAKCNVDMIATIGGAQAVAALAFGTDSIPKVDKIYGPGSRFVTEAKQQVSQQGVAIDMPAGPSEVLVLADGSANARFIAADLLSQAEHGEDSQALLVTDSAELAAAVAAEVAVQLPALSRVETATAALAQSRIIITETMEQAVAVSNAYGPEHLIIQSEYPRKLLPSVRAAGSVFVGPWSPESVGDYASGTNHVLPTYGASRTVSSLSLADFQRRFTVQELTHSGLSSLADTVMTLANAEGLDAHANAVAVRMETIQ</sequence>
<evidence type="ECO:0000256" key="6">
    <source>
        <dbReference type="ARBA" id="ARBA00022833"/>
    </source>
</evidence>
<dbReference type="Pfam" id="PF00815">
    <property type="entry name" value="Histidinol_dh"/>
    <property type="match status" value="1"/>
</dbReference>
<evidence type="ECO:0000256" key="4">
    <source>
        <dbReference type="ARBA" id="ARBA00022605"/>
    </source>
</evidence>
<keyword evidence="4 11" id="KW-0028">Amino-acid biosynthesis</keyword>
<evidence type="ECO:0000256" key="12">
    <source>
        <dbReference type="PIRNR" id="PIRNR000099"/>
    </source>
</evidence>
<comment type="cofactor">
    <cofactor evidence="11 15">
        <name>Zn(2+)</name>
        <dbReference type="ChEBI" id="CHEBI:29105"/>
    </cofactor>
    <text evidence="11 15">Binds 1 zinc ion per subunit.</text>
</comment>
<feature type="binding site" evidence="11 14">
    <location>
        <position position="355"/>
    </location>
    <ligand>
        <name>substrate</name>
    </ligand>
</feature>
<dbReference type="GO" id="GO:0005829">
    <property type="term" value="C:cytosol"/>
    <property type="evidence" value="ECO:0007669"/>
    <property type="project" value="TreeGrafter"/>
</dbReference>
<dbReference type="Proteomes" id="UP000501602">
    <property type="component" value="Chromosome"/>
</dbReference>
<keyword evidence="9 11" id="KW-0368">Histidine biosynthesis</keyword>
<dbReference type="Gene3D" id="1.20.5.1300">
    <property type="match status" value="1"/>
</dbReference>
<proteinExistence type="inferred from homology"/>
<keyword evidence="5 11" id="KW-0479">Metal-binding</keyword>
<dbReference type="PANTHER" id="PTHR21256">
    <property type="entry name" value="HISTIDINOL DEHYDROGENASE HDH"/>
    <property type="match status" value="1"/>
</dbReference>
<dbReference type="SUPFAM" id="SSF53720">
    <property type="entry name" value="ALDH-like"/>
    <property type="match status" value="1"/>
</dbReference>
<feature type="binding site" evidence="11 14">
    <location>
        <position position="257"/>
    </location>
    <ligand>
        <name>substrate</name>
    </ligand>
</feature>
<comment type="catalytic activity">
    <reaction evidence="10 11">
        <text>L-histidinol + 2 NAD(+) + H2O = L-histidine + 2 NADH + 3 H(+)</text>
        <dbReference type="Rhea" id="RHEA:20641"/>
        <dbReference type="ChEBI" id="CHEBI:15377"/>
        <dbReference type="ChEBI" id="CHEBI:15378"/>
        <dbReference type="ChEBI" id="CHEBI:57540"/>
        <dbReference type="ChEBI" id="CHEBI:57595"/>
        <dbReference type="ChEBI" id="CHEBI:57699"/>
        <dbReference type="ChEBI" id="CHEBI:57945"/>
        <dbReference type="EC" id="1.1.1.23"/>
    </reaction>
</comment>
<evidence type="ECO:0000256" key="2">
    <source>
        <dbReference type="ARBA" id="ARBA00010178"/>
    </source>
</evidence>
<comment type="caution">
    <text evidence="11">Lacks conserved residue(s) required for the propagation of feature annotation.</text>
</comment>
<feature type="binding site" evidence="11 15">
    <location>
        <position position="414"/>
    </location>
    <ligand>
        <name>Zn(2+)</name>
        <dbReference type="ChEBI" id="CHEBI:29105"/>
    </ligand>
</feature>
<evidence type="ECO:0000256" key="9">
    <source>
        <dbReference type="ARBA" id="ARBA00023102"/>
    </source>
</evidence>
<evidence type="ECO:0000256" key="14">
    <source>
        <dbReference type="PIRSR" id="PIRSR000099-3"/>
    </source>
</evidence>
<dbReference type="CDD" id="cd06572">
    <property type="entry name" value="Histidinol_dh"/>
    <property type="match status" value="1"/>
</dbReference>
<evidence type="ECO:0000256" key="3">
    <source>
        <dbReference type="ARBA" id="ARBA00012965"/>
    </source>
</evidence>
<evidence type="ECO:0000256" key="11">
    <source>
        <dbReference type="HAMAP-Rule" id="MF_01024"/>
    </source>
</evidence>
<dbReference type="InterPro" id="IPR022695">
    <property type="entry name" value="Histidinol_DH_monofunct"/>
</dbReference>
<keyword evidence="7 11" id="KW-0560">Oxidoreductase</keyword>
<keyword evidence="18" id="KW-1185">Reference proteome</keyword>
<feature type="binding site" evidence="11 15">
    <location>
        <position position="254"/>
    </location>
    <ligand>
        <name>Zn(2+)</name>
        <dbReference type="ChEBI" id="CHEBI:29105"/>
    </ligand>
</feature>
<dbReference type="AlphaFoldDB" id="A0A6H1UDS9"/>
<dbReference type="GO" id="GO:0008270">
    <property type="term" value="F:zinc ion binding"/>
    <property type="evidence" value="ECO:0007669"/>
    <property type="project" value="UniProtKB-UniRule"/>
</dbReference>
<dbReference type="EMBL" id="CP051180">
    <property type="protein sequence ID" value="QIZ76750.1"/>
    <property type="molecule type" value="Genomic_DNA"/>
</dbReference>
<dbReference type="PROSITE" id="PS00611">
    <property type="entry name" value="HISOL_DEHYDROGENASE"/>
    <property type="match status" value="1"/>
</dbReference>